<dbReference type="PATRIC" id="fig|1703771.3.peg.347"/>
<dbReference type="SUPFAM" id="SSF118196">
    <property type="entry name" value="YaeB-like"/>
    <property type="match status" value="1"/>
</dbReference>
<evidence type="ECO:0000313" key="5">
    <source>
        <dbReference type="Proteomes" id="UP000051124"/>
    </source>
</evidence>
<dbReference type="CDD" id="cd09281">
    <property type="entry name" value="UPF0066"/>
    <property type="match status" value="1"/>
</dbReference>
<comment type="caution">
    <text evidence="4">The sequence shown here is derived from an EMBL/GenBank/DDBJ whole genome shotgun (WGS) entry which is preliminary data.</text>
</comment>
<sequence>MKSVEMKPIGVIHSPYKTKAEAPHQGKDEICQIEVFREYEEGLNDIERFTHLHVVYWLHLSSGYSLMVQTPWDAVLHGLFSTRSPHRPNPLGYAVVELLERNGNLLKVRGLDAVEGTPLLDIKPYIPNLDARPDASRGWLT</sequence>
<dbReference type="InterPro" id="IPR040372">
    <property type="entry name" value="YaeB-like"/>
</dbReference>
<evidence type="ECO:0000256" key="2">
    <source>
        <dbReference type="ARBA" id="ARBA00033753"/>
    </source>
</evidence>
<organism evidence="4 5">
    <name type="scientific">candidate division TA06 bacterium DG_26</name>
    <dbReference type="NCBI Taxonomy" id="1703771"/>
    <lineage>
        <taxon>Bacteria</taxon>
        <taxon>Bacteria division TA06</taxon>
    </lineage>
</organism>
<dbReference type="InterPro" id="IPR023370">
    <property type="entry name" value="TrmO-like_N"/>
</dbReference>
<dbReference type="PANTHER" id="PTHR12818:SF0">
    <property type="entry name" value="TRNA (ADENINE(37)-N6)-METHYLTRANSFERASE"/>
    <property type="match status" value="1"/>
</dbReference>
<evidence type="ECO:0000313" key="4">
    <source>
        <dbReference type="EMBL" id="KPJ49432.1"/>
    </source>
</evidence>
<evidence type="ECO:0000256" key="1">
    <source>
        <dbReference type="ARBA" id="ARBA00022691"/>
    </source>
</evidence>
<dbReference type="AlphaFoldDB" id="A0A0S7WH11"/>
<dbReference type="Gene3D" id="2.40.30.70">
    <property type="entry name" value="YaeB-like"/>
    <property type="match status" value="1"/>
</dbReference>
<reference evidence="4 5" key="1">
    <citation type="journal article" date="2015" name="Microbiome">
        <title>Genomic resolution of linkages in carbon, nitrogen, and sulfur cycling among widespread estuary sediment bacteria.</title>
        <authorList>
            <person name="Baker B.J."/>
            <person name="Lazar C.S."/>
            <person name="Teske A.P."/>
            <person name="Dick G.J."/>
        </authorList>
    </citation>
    <scope>NUCLEOTIDE SEQUENCE [LARGE SCALE GENOMIC DNA]</scope>
    <source>
        <strain evidence="4">DG_26</strain>
    </source>
</reference>
<name>A0A0S7WH11_UNCT6</name>
<keyword evidence="1" id="KW-0949">S-adenosyl-L-methionine</keyword>
<protein>
    <submittedName>
        <fullName evidence="4">S-adenosyl-L-methionine-binding protein</fullName>
    </submittedName>
</protein>
<comment type="similarity">
    <text evidence="2">Belongs to the tRNA methyltransferase O family.</text>
</comment>
<dbReference type="Proteomes" id="UP000051124">
    <property type="component" value="Unassembled WGS sequence"/>
</dbReference>
<dbReference type="PROSITE" id="PS51668">
    <property type="entry name" value="TSAA_2"/>
    <property type="match status" value="1"/>
</dbReference>
<dbReference type="EMBL" id="LIZT01000059">
    <property type="protein sequence ID" value="KPJ49432.1"/>
    <property type="molecule type" value="Genomic_DNA"/>
</dbReference>
<dbReference type="NCBIfam" id="TIGR00104">
    <property type="entry name" value="tRNA_TsaA"/>
    <property type="match status" value="1"/>
</dbReference>
<dbReference type="Pfam" id="PF01980">
    <property type="entry name" value="TrmO_N"/>
    <property type="match status" value="1"/>
</dbReference>
<dbReference type="InterPro" id="IPR036414">
    <property type="entry name" value="YaeB_N_sf"/>
</dbReference>
<dbReference type="PANTHER" id="PTHR12818">
    <property type="entry name" value="TRNA (ADENINE(37)-N6)-METHYLTRANSFERASE"/>
    <property type="match status" value="1"/>
</dbReference>
<dbReference type="InterPro" id="IPR036413">
    <property type="entry name" value="YaeB-like_sf"/>
</dbReference>
<feature type="domain" description="TsaA-like" evidence="3">
    <location>
        <begin position="6"/>
        <end position="134"/>
    </location>
</feature>
<proteinExistence type="inferred from homology"/>
<accession>A0A0S7WH11</accession>
<evidence type="ECO:0000259" key="3">
    <source>
        <dbReference type="PROSITE" id="PS51668"/>
    </source>
</evidence>
<gene>
    <name evidence="4" type="ORF">AMJ40_05525</name>
</gene>